<keyword evidence="1" id="KW-0812">Transmembrane</keyword>
<dbReference type="InterPro" id="IPR053208">
    <property type="entry name" value="GMC_Oxidoreductase_CD"/>
</dbReference>
<dbReference type="Proteomes" id="UP000286510">
    <property type="component" value="Unassembled WGS sequence"/>
</dbReference>
<proteinExistence type="predicted"/>
<dbReference type="Pfam" id="PF01946">
    <property type="entry name" value="Thi4"/>
    <property type="match status" value="1"/>
</dbReference>
<dbReference type="Gene3D" id="3.50.50.60">
    <property type="entry name" value="FAD/NAD(P)-binding domain"/>
    <property type="match status" value="1"/>
</dbReference>
<dbReference type="VEuPathDB" id="FungiDB:H257_01353"/>
<dbReference type="InterPro" id="IPR036188">
    <property type="entry name" value="FAD/NAD-bd_sf"/>
</dbReference>
<organism evidence="3 4">
    <name type="scientific">Aphanomyces astaci</name>
    <name type="common">Crayfish plague agent</name>
    <dbReference type="NCBI Taxonomy" id="112090"/>
    <lineage>
        <taxon>Eukaryota</taxon>
        <taxon>Sar</taxon>
        <taxon>Stramenopiles</taxon>
        <taxon>Oomycota</taxon>
        <taxon>Saprolegniomycetes</taxon>
        <taxon>Saprolegniales</taxon>
        <taxon>Verrucalvaceae</taxon>
        <taxon>Aphanomyces</taxon>
    </lineage>
</organism>
<gene>
    <name evidence="3" type="ORF">DYB26_013493</name>
</gene>
<dbReference type="GO" id="GO:0016614">
    <property type="term" value="F:oxidoreductase activity, acting on CH-OH group of donors"/>
    <property type="evidence" value="ECO:0007669"/>
    <property type="project" value="InterPro"/>
</dbReference>
<feature type="transmembrane region" description="Helical" evidence="1">
    <location>
        <begin position="20"/>
        <end position="42"/>
    </location>
</feature>
<dbReference type="InterPro" id="IPR000172">
    <property type="entry name" value="GMC_OxRdtase_N"/>
</dbReference>
<feature type="domain" description="Glucose-methanol-choline oxidoreductase N-terminal" evidence="2">
    <location>
        <begin position="128"/>
        <end position="151"/>
    </location>
</feature>
<accession>A0A3R6XPQ7</accession>
<keyword evidence="1" id="KW-0472">Membrane</keyword>
<protein>
    <recommendedName>
        <fullName evidence="2">Glucose-methanol-choline oxidoreductase N-terminal domain-containing protein</fullName>
    </recommendedName>
</protein>
<dbReference type="PROSITE" id="PS00623">
    <property type="entry name" value="GMC_OXRED_1"/>
    <property type="match status" value="1"/>
</dbReference>
<name>A0A3R6XPQ7_APHAT</name>
<dbReference type="Gene3D" id="3.30.410.10">
    <property type="entry name" value="Cholesterol Oxidase, domain 2"/>
    <property type="match status" value="1"/>
</dbReference>
<dbReference type="SUPFAM" id="SSF51905">
    <property type="entry name" value="FAD/NAD(P)-binding domain"/>
    <property type="match status" value="1"/>
</dbReference>
<keyword evidence="1" id="KW-1133">Transmembrane helix</keyword>
<dbReference type="PANTHER" id="PTHR47190">
    <property type="entry name" value="DEHYDROGENASE, PUTATIVE-RELATED"/>
    <property type="match status" value="1"/>
</dbReference>
<evidence type="ECO:0000313" key="3">
    <source>
        <dbReference type="EMBL" id="RHZ19109.1"/>
    </source>
</evidence>
<evidence type="ECO:0000256" key="1">
    <source>
        <dbReference type="SAM" id="Phobius"/>
    </source>
</evidence>
<dbReference type="EMBL" id="QUTF01013199">
    <property type="protein sequence ID" value="RHZ19109.1"/>
    <property type="molecule type" value="Genomic_DNA"/>
</dbReference>
<dbReference type="GO" id="GO:0050660">
    <property type="term" value="F:flavin adenine dinucleotide binding"/>
    <property type="evidence" value="ECO:0007669"/>
    <property type="project" value="InterPro"/>
</dbReference>
<dbReference type="AlphaFoldDB" id="A0A3R6XPQ7"/>
<sequence>METRYGSTSDAAVAPERHALGWKGFFVALVVSMLIFASDILYPVDLTPHDPASATQSSTERTFDVIVVGSGPAGLVAAELLSRDPDVNVLILEAGGPSEYANVAFMLPSNVSSSWHMEWLDTPKNHLAKLVGGSSSINAALYFRPPASYVDEIQWPYGAADVAAGYPRSHARLLLEMSYVYYIFSFAEIEKGFGWTDVPSTDGLWYAQDVYAHMASALKHSANFTERSINQTPDLKHLVYGHPPFTIKHGYGRLLHSLVV</sequence>
<dbReference type="PANTHER" id="PTHR47190:SF2">
    <property type="entry name" value="CELLOBIOSE DEHYDROGENASE (AFU_ORTHOLOGUE AFUA_2G17620)"/>
    <property type="match status" value="1"/>
</dbReference>
<comment type="caution">
    <text evidence="3">The sequence shown here is derived from an EMBL/GenBank/DDBJ whole genome shotgun (WGS) entry which is preliminary data.</text>
</comment>
<evidence type="ECO:0000259" key="2">
    <source>
        <dbReference type="PROSITE" id="PS00623"/>
    </source>
</evidence>
<reference evidence="3 4" key="1">
    <citation type="submission" date="2018-08" db="EMBL/GenBank/DDBJ databases">
        <title>Aphanomyces genome sequencing and annotation.</title>
        <authorList>
            <person name="Minardi D."/>
            <person name="Oidtmann B."/>
            <person name="Van Der Giezen M."/>
            <person name="Studholme D.J."/>
        </authorList>
    </citation>
    <scope>NUCLEOTIDE SEQUENCE [LARGE SCALE GENOMIC DNA]</scope>
    <source>
        <strain evidence="3 4">FDL457</strain>
    </source>
</reference>
<evidence type="ECO:0000313" key="4">
    <source>
        <dbReference type="Proteomes" id="UP000286510"/>
    </source>
</evidence>